<dbReference type="AlphaFoldDB" id="A0A4V1MRG4"/>
<feature type="region of interest" description="Disordered" evidence="1">
    <location>
        <begin position="111"/>
        <end position="130"/>
    </location>
</feature>
<evidence type="ECO:0000313" key="4">
    <source>
        <dbReference type="Proteomes" id="UP000290849"/>
    </source>
</evidence>
<proteinExistence type="predicted"/>
<protein>
    <recommendedName>
        <fullName evidence="5">DUF5666 domain-containing protein</fullName>
    </recommendedName>
</protein>
<gene>
    <name evidence="3" type="ORF">C7R54_26660</name>
</gene>
<evidence type="ECO:0008006" key="5">
    <source>
        <dbReference type="Google" id="ProtNLM"/>
    </source>
</evidence>
<keyword evidence="4" id="KW-1185">Reference proteome</keyword>
<reference evidence="3 4" key="1">
    <citation type="journal article" date="2017" name="Int. J. Syst. Evol. Microbiol.">
        <title>Achromobacter aloeverae sp. nov., isolated from the root of Aloe vera (L.) Burm.f.</title>
        <authorList>
            <person name="Kuncharoen N."/>
            <person name="Muramatsu Y."/>
            <person name="Shibata C."/>
            <person name="Kamakura Y."/>
            <person name="Nakagawa Y."/>
            <person name="Tanasupawat S."/>
        </authorList>
    </citation>
    <scope>NUCLEOTIDE SEQUENCE [LARGE SCALE GENOMIC DNA]</scope>
    <source>
        <strain evidence="3 4">AVA-1</strain>
    </source>
</reference>
<feature type="chain" id="PRO_5020414543" description="DUF5666 domain-containing protein" evidence="2">
    <location>
        <begin position="25"/>
        <end position="207"/>
    </location>
</feature>
<dbReference type="EMBL" id="PYAL01000009">
    <property type="protein sequence ID" value="RXN83847.1"/>
    <property type="molecule type" value="Genomic_DNA"/>
</dbReference>
<dbReference type="OrthoDB" id="7068047at2"/>
<feature type="signal peptide" evidence="2">
    <location>
        <begin position="1"/>
        <end position="24"/>
    </location>
</feature>
<comment type="caution">
    <text evidence="3">The sequence shown here is derived from an EMBL/GenBank/DDBJ whole genome shotgun (WGS) entry which is preliminary data.</text>
</comment>
<organism evidence="3 4">
    <name type="scientific">Achromobacter aloeverae</name>
    <dbReference type="NCBI Taxonomy" id="1750518"/>
    <lineage>
        <taxon>Bacteria</taxon>
        <taxon>Pseudomonadati</taxon>
        <taxon>Pseudomonadota</taxon>
        <taxon>Betaproteobacteria</taxon>
        <taxon>Burkholderiales</taxon>
        <taxon>Alcaligenaceae</taxon>
        <taxon>Achromobacter</taxon>
    </lineage>
</organism>
<name>A0A4V1MRG4_9BURK</name>
<dbReference type="RefSeq" id="WP_129153959.1">
    <property type="nucleotide sequence ID" value="NZ_JBHSDO010000015.1"/>
</dbReference>
<evidence type="ECO:0000256" key="1">
    <source>
        <dbReference type="SAM" id="MobiDB-lite"/>
    </source>
</evidence>
<keyword evidence="2" id="KW-0732">Signal</keyword>
<sequence>MTLFRIRALTASLLLAGGLAAAHAQSAQPVRTTLRGTIDQVSANALEITARNGAKSTIALPANVPVRAVSVAKLTDIKPDSFVGTAAVPQPDGTLKALEVHVFAASLRGSGEGNRPWEGAEGKKGSMTNGTVGSVVTTNGTTMKVKYKEGEKTVIVPPDVPVVYLEPGDASLMKVGAPALVFAQKGDGGALSALTVVIGKDGTIPPM</sequence>
<accession>A0A4V1MRG4</accession>
<evidence type="ECO:0000256" key="2">
    <source>
        <dbReference type="SAM" id="SignalP"/>
    </source>
</evidence>
<dbReference type="Proteomes" id="UP000290849">
    <property type="component" value="Unassembled WGS sequence"/>
</dbReference>
<evidence type="ECO:0000313" key="3">
    <source>
        <dbReference type="EMBL" id="RXN83847.1"/>
    </source>
</evidence>